<dbReference type="Proteomes" id="UP001469553">
    <property type="component" value="Unassembled WGS sequence"/>
</dbReference>
<name>A0ABV0XZT8_9TELE</name>
<gene>
    <name evidence="1" type="ORF">AMECASPLE_008099</name>
</gene>
<protein>
    <submittedName>
        <fullName evidence="1">Uncharacterized protein</fullName>
    </submittedName>
</protein>
<comment type="caution">
    <text evidence="1">The sequence shown here is derived from an EMBL/GenBank/DDBJ whole genome shotgun (WGS) entry which is preliminary data.</text>
</comment>
<organism evidence="1 2">
    <name type="scientific">Ameca splendens</name>
    <dbReference type="NCBI Taxonomy" id="208324"/>
    <lineage>
        <taxon>Eukaryota</taxon>
        <taxon>Metazoa</taxon>
        <taxon>Chordata</taxon>
        <taxon>Craniata</taxon>
        <taxon>Vertebrata</taxon>
        <taxon>Euteleostomi</taxon>
        <taxon>Actinopterygii</taxon>
        <taxon>Neopterygii</taxon>
        <taxon>Teleostei</taxon>
        <taxon>Neoteleostei</taxon>
        <taxon>Acanthomorphata</taxon>
        <taxon>Ovalentaria</taxon>
        <taxon>Atherinomorphae</taxon>
        <taxon>Cyprinodontiformes</taxon>
        <taxon>Goodeidae</taxon>
        <taxon>Ameca</taxon>
    </lineage>
</organism>
<accession>A0ABV0XZT8</accession>
<keyword evidence="2" id="KW-1185">Reference proteome</keyword>
<dbReference type="EMBL" id="JAHRIP010019233">
    <property type="protein sequence ID" value="MEQ2287006.1"/>
    <property type="molecule type" value="Genomic_DNA"/>
</dbReference>
<proteinExistence type="predicted"/>
<evidence type="ECO:0000313" key="1">
    <source>
        <dbReference type="EMBL" id="MEQ2287006.1"/>
    </source>
</evidence>
<reference evidence="1 2" key="1">
    <citation type="submission" date="2021-06" db="EMBL/GenBank/DDBJ databases">
        <authorList>
            <person name="Palmer J.M."/>
        </authorList>
    </citation>
    <scope>NUCLEOTIDE SEQUENCE [LARGE SCALE GENOMIC DNA]</scope>
    <source>
        <strain evidence="1 2">AS_MEX2019</strain>
        <tissue evidence="1">Muscle</tissue>
    </source>
</reference>
<evidence type="ECO:0000313" key="2">
    <source>
        <dbReference type="Proteomes" id="UP001469553"/>
    </source>
</evidence>
<sequence length="104" mass="12237">MMFKTFDRISFFHMLDVSPKWVVENFEPHLFFVFFQWQPCLRHSSTKLRYVERITNGYSVDKFPEQSSGSLQLLQSQCGLPASLIKALRAWPVTFILVLFPVYA</sequence>